<reference evidence="1" key="1">
    <citation type="submission" date="2023-10" db="EMBL/GenBank/DDBJ databases">
        <authorList>
            <person name="Rodriguez Cubillos JULIANA M."/>
            <person name="De Vega J."/>
        </authorList>
    </citation>
    <scope>NUCLEOTIDE SEQUENCE</scope>
</reference>
<evidence type="ECO:0000313" key="2">
    <source>
        <dbReference type="Proteomes" id="UP001177021"/>
    </source>
</evidence>
<accession>A0ACB0IAF2</accession>
<organism evidence="1 2">
    <name type="scientific">Trifolium pratense</name>
    <name type="common">Red clover</name>
    <dbReference type="NCBI Taxonomy" id="57577"/>
    <lineage>
        <taxon>Eukaryota</taxon>
        <taxon>Viridiplantae</taxon>
        <taxon>Streptophyta</taxon>
        <taxon>Embryophyta</taxon>
        <taxon>Tracheophyta</taxon>
        <taxon>Spermatophyta</taxon>
        <taxon>Magnoliopsida</taxon>
        <taxon>eudicotyledons</taxon>
        <taxon>Gunneridae</taxon>
        <taxon>Pentapetalae</taxon>
        <taxon>rosids</taxon>
        <taxon>fabids</taxon>
        <taxon>Fabales</taxon>
        <taxon>Fabaceae</taxon>
        <taxon>Papilionoideae</taxon>
        <taxon>50 kb inversion clade</taxon>
        <taxon>NPAAA clade</taxon>
        <taxon>Hologalegina</taxon>
        <taxon>IRL clade</taxon>
        <taxon>Trifolieae</taxon>
        <taxon>Trifolium</taxon>
    </lineage>
</organism>
<name>A0ACB0IAF2_TRIPR</name>
<sequence>MSSSSVANSMAVQIPDCGCNKPMRMYISNSGENPKRRYWKCPTHGGVQSCNLFVWDDEIEGHPPYVRPTARPNARPNVRSNVRQSEPGPRNYLDYKDSERNCGTNSCGCSCSELFQDVASILKENQFNKGEKMKMKLHNERKTSKMFKNLLFCSWIIFFVYVIMFT</sequence>
<keyword evidence="2" id="KW-1185">Reference proteome</keyword>
<comment type="caution">
    <text evidence="1">The sequence shown here is derived from an EMBL/GenBank/DDBJ whole genome shotgun (WGS) entry which is preliminary data.</text>
</comment>
<gene>
    <name evidence="1" type="ORF">MILVUS5_LOCUS1262</name>
</gene>
<proteinExistence type="predicted"/>
<protein>
    <submittedName>
        <fullName evidence="1">Uncharacterized protein</fullName>
    </submittedName>
</protein>
<dbReference type="Proteomes" id="UP001177021">
    <property type="component" value="Unassembled WGS sequence"/>
</dbReference>
<dbReference type="EMBL" id="CASHSV030000001">
    <property type="protein sequence ID" value="CAJ2629226.1"/>
    <property type="molecule type" value="Genomic_DNA"/>
</dbReference>
<evidence type="ECO:0000313" key="1">
    <source>
        <dbReference type="EMBL" id="CAJ2629226.1"/>
    </source>
</evidence>